<dbReference type="CDD" id="cd11845">
    <property type="entry name" value="SH3_Src_like"/>
    <property type="match status" value="1"/>
</dbReference>
<dbReference type="PANTHER" id="PTHR24418">
    <property type="entry name" value="TYROSINE-PROTEIN KINASE"/>
    <property type="match status" value="1"/>
</dbReference>
<evidence type="ECO:0000256" key="5">
    <source>
        <dbReference type="ARBA" id="ARBA00022840"/>
    </source>
</evidence>
<evidence type="ECO:0000256" key="10">
    <source>
        <dbReference type="PROSITE-ProRule" id="PRU00192"/>
    </source>
</evidence>
<dbReference type="Gene3D" id="1.10.510.10">
    <property type="entry name" value="Transferase(Phosphotransferase) domain 1"/>
    <property type="match status" value="1"/>
</dbReference>
<dbReference type="AlphaFoldDB" id="A0AAN8JQA7"/>
<evidence type="ECO:0000256" key="9">
    <source>
        <dbReference type="PROSITE-ProRule" id="PRU00191"/>
    </source>
</evidence>
<feature type="domain" description="SH3" evidence="15">
    <location>
        <begin position="56"/>
        <end position="118"/>
    </location>
</feature>
<dbReference type="InterPro" id="IPR020635">
    <property type="entry name" value="Tyr_kinase_cat_dom"/>
</dbReference>
<dbReference type="InterPro" id="IPR017441">
    <property type="entry name" value="Protein_kinase_ATP_BS"/>
</dbReference>
<dbReference type="Pfam" id="PF00017">
    <property type="entry name" value="SH2"/>
    <property type="match status" value="1"/>
</dbReference>
<dbReference type="PROSITE" id="PS50011">
    <property type="entry name" value="PROTEIN_KINASE_DOM"/>
    <property type="match status" value="1"/>
</dbReference>
<evidence type="ECO:0000256" key="1">
    <source>
        <dbReference type="ARBA" id="ARBA00022443"/>
    </source>
</evidence>
<comment type="catalytic activity">
    <reaction evidence="8 12">
        <text>L-tyrosyl-[protein] + ATP = O-phospho-L-tyrosyl-[protein] + ADP + H(+)</text>
        <dbReference type="Rhea" id="RHEA:10596"/>
        <dbReference type="Rhea" id="RHEA-COMP:10136"/>
        <dbReference type="Rhea" id="RHEA-COMP:20101"/>
        <dbReference type="ChEBI" id="CHEBI:15378"/>
        <dbReference type="ChEBI" id="CHEBI:30616"/>
        <dbReference type="ChEBI" id="CHEBI:46858"/>
        <dbReference type="ChEBI" id="CHEBI:61978"/>
        <dbReference type="ChEBI" id="CHEBI:456216"/>
        <dbReference type="EC" id="2.7.10.2"/>
    </reaction>
</comment>
<comment type="caution">
    <text evidence="17">The sequence shown here is derived from an EMBL/GenBank/DDBJ whole genome shotgun (WGS) entry which is preliminary data.</text>
</comment>
<dbReference type="SMART" id="SM00326">
    <property type="entry name" value="SH3"/>
    <property type="match status" value="1"/>
</dbReference>
<evidence type="ECO:0000256" key="12">
    <source>
        <dbReference type="RuleBase" id="RU362096"/>
    </source>
</evidence>
<dbReference type="PRINTS" id="PR00401">
    <property type="entry name" value="SH2DOMAIN"/>
</dbReference>
<dbReference type="EMBL" id="JAZGQO010000008">
    <property type="protein sequence ID" value="KAK6180516.1"/>
    <property type="molecule type" value="Genomic_DNA"/>
</dbReference>
<gene>
    <name evidence="17" type="ORF">SNE40_012657</name>
</gene>
<feature type="domain" description="Protein kinase" evidence="16">
    <location>
        <begin position="240"/>
        <end position="494"/>
    </location>
</feature>
<reference evidence="17 18" key="1">
    <citation type="submission" date="2024-01" db="EMBL/GenBank/DDBJ databases">
        <title>The genome of the rayed Mediterranean limpet Patella caerulea (Linnaeus, 1758).</title>
        <authorList>
            <person name="Anh-Thu Weber A."/>
            <person name="Halstead-Nussloch G."/>
        </authorList>
    </citation>
    <scope>NUCLEOTIDE SEQUENCE [LARGE SCALE GENOMIC DNA]</scope>
    <source>
        <strain evidence="17">AATW-2023a</strain>
        <tissue evidence="17">Whole specimen</tissue>
    </source>
</reference>
<dbReference type="CDD" id="cd05034">
    <property type="entry name" value="PTKc_Src_like"/>
    <property type="match status" value="1"/>
</dbReference>
<dbReference type="SMART" id="SM00252">
    <property type="entry name" value="SH2"/>
    <property type="match status" value="1"/>
</dbReference>
<keyword evidence="2 12" id="KW-0808">Transferase</keyword>
<evidence type="ECO:0000256" key="11">
    <source>
        <dbReference type="PROSITE-ProRule" id="PRU10141"/>
    </source>
</evidence>
<dbReference type="InterPro" id="IPR008266">
    <property type="entry name" value="Tyr_kinase_AS"/>
</dbReference>
<dbReference type="InterPro" id="IPR000719">
    <property type="entry name" value="Prot_kinase_dom"/>
</dbReference>
<dbReference type="InterPro" id="IPR000980">
    <property type="entry name" value="SH2"/>
</dbReference>
<evidence type="ECO:0000256" key="13">
    <source>
        <dbReference type="SAM" id="MobiDB-lite"/>
    </source>
</evidence>
<organism evidence="17 18">
    <name type="scientific">Patella caerulea</name>
    <name type="common">Rayed Mediterranean limpet</name>
    <dbReference type="NCBI Taxonomy" id="87958"/>
    <lineage>
        <taxon>Eukaryota</taxon>
        <taxon>Metazoa</taxon>
        <taxon>Spiralia</taxon>
        <taxon>Lophotrochozoa</taxon>
        <taxon>Mollusca</taxon>
        <taxon>Gastropoda</taxon>
        <taxon>Patellogastropoda</taxon>
        <taxon>Patelloidea</taxon>
        <taxon>Patellidae</taxon>
        <taxon>Patella</taxon>
    </lineage>
</organism>
<evidence type="ECO:0000256" key="2">
    <source>
        <dbReference type="ARBA" id="ARBA00022679"/>
    </source>
</evidence>
<comment type="similarity">
    <text evidence="12">Belongs to the protein kinase superfamily. Tyr protein kinase family.</text>
</comment>
<keyword evidence="5 11" id="KW-0067">ATP-binding</keyword>
<keyword evidence="6 9" id="KW-0727">SH2 domain</keyword>
<evidence type="ECO:0000256" key="6">
    <source>
        <dbReference type="ARBA" id="ARBA00022999"/>
    </source>
</evidence>
<dbReference type="PRINTS" id="PR00452">
    <property type="entry name" value="SH3DOMAIN"/>
</dbReference>
<protein>
    <recommendedName>
        <fullName evidence="12">Tyrosine-protein kinase</fullName>
        <ecNumber evidence="12">2.7.10.2</ecNumber>
    </recommendedName>
</protein>
<accession>A0AAN8JQA7</accession>
<keyword evidence="18" id="KW-1185">Reference proteome</keyword>
<dbReference type="PROSITE" id="PS00109">
    <property type="entry name" value="PROTEIN_KINASE_TYR"/>
    <property type="match status" value="1"/>
</dbReference>
<feature type="binding site" evidence="11">
    <location>
        <position position="268"/>
    </location>
    <ligand>
        <name>ATP</name>
        <dbReference type="ChEBI" id="CHEBI:30616"/>
    </ligand>
</feature>
<sequence>MGNECCKFGHRPGKSGTPPSVGVLNGGAGSASPTSPNDVTIAMTALRPLPPPPPETDAYIVRAMYDFEGMNEDDLPFKKGDRLEIDETSQTGDWWVATHLRTKQKGYIPSNYVCQDDNSPQSQDWWYDFDRRESDKMLLLAGNPKGTFLVREATDKSSYVLSVRDTEKTTGDPCVKHYRIRKMDSGGFFISPKRTFKSMVDLIENYKENHDGLCCQLSGACPRIRPSVQFRELEVNRDAIKLMERLGAGCFGEVFKGKLRNVVDVAVKTLKKGTMSADAFLTEAKLMHRLRHRKLVALMAVCSQSEPIWIITEFMVHGSLLDYLRNDVGKNVRFPILIEMASQIAEGMAYLEMENFVHRDLRAANILVGEHYEVKVADFGLARILHEEDIYEATENTKFPIKWTAPEAALDRKFSIKSDVWSFGILLYELNTFGRVPYPGMSGSEVLSRLGKGYRMPKPSGPVGCTDAYYEIMKKCWNKRPEERPTFESLHNLFDDYFIATEPDYKESDAI</sequence>
<dbReference type="SUPFAM" id="SSF55550">
    <property type="entry name" value="SH2 domain"/>
    <property type="match status" value="1"/>
</dbReference>
<evidence type="ECO:0000256" key="8">
    <source>
        <dbReference type="ARBA" id="ARBA00051245"/>
    </source>
</evidence>
<evidence type="ECO:0000256" key="7">
    <source>
        <dbReference type="ARBA" id="ARBA00023137"/>
    </source>
</evidence>
<feature type="domain" description="SH2" evidence="14">
    <location>
        <begin position="125"/>
        <end position="221"/>
    </location>
</feature>
<dbReference type="FunFam" id="3.30.200.20:FF:000053">
    <property type="entry name" value="Tyrosine-protein kinase"/>
    <property type="match status" value="1"/>
</dbReference>
<feature type="region of interest" description="Disordered" evidence="13">
    <location>
        <begin position="1"/>
        <end position="35"/>
    </location>
</feature>
<dbReference type="SUPFAM" id="SSF50044">
    <property type="entry name" value="SH3-domain"/>
    <property type="match status" value="1"/>
</dbReference>
<evidence type="ECO:0000256" key="3">
    <source>
        <dbReference type="ARBA" id="ARBA00022741"/>
    </source>
</evidence>
<dbReference type="Gene3D" id="3.30.200.20">
    <property type="entry name" value="Phosphorylase Kinase, domain 1"/>
    <property type="match status" value="1"/>
</dbReference>
<dbReference type="InterPro" id="IPR001245">
    <property type="entry name" value="Ser-Thr/Tyr_kinase_cat_dom"/>
</dbReference>
<dbReference type="InterPro" id="IPR011009">
    <property type="entry name" value="Kinase-like_dom_sf"/>
</dbReference>
<keyword evidence="7 12" id="KW-0829">Tyrosine-protein kinase</keyword>
<keyword evidence="3 11" id="KW-0547">Nucleotide-binding</keyword>
<dbReference type="PROSITE" id="PS50002">
    <property type="entry name" value="SH3"/>
    <property type="match status" value="1"/>
</dbReference>
<evidence type="ECO:0000313" key="18">
    <source>
        <dbReference type="Proteomes" id="UP001347796"/>
    </source>
</evidence>
<dbReference type="InterPro" id="IPR001452">
    <property type="entry name" value="SH3_domain"/>
</dbReference>
<dbReference type="PROSITE" id="PS00107">
    <property type="entry name" value="PROTEIN_KINASE_ATP"/>
    <property type="match status" value="1"/>
</dbReference>
<dbReference type="GO" id="GO:0005524">
    <property type="term" value="F:ATP binding"/>
    <property type="evidence" value="ECO:0007669"/>
    <property type="project" value="UniProtKB-UniRule"/>
</dbReference>
<dbReference type="FunFam" id="1.10.510.10:FF:000318">
    <property type="entry name" value="Tyrosine-protein kinase"/>
    <property type="match status" value="1"/>
</dbReference>
<dbReference type="InterPro" id="IPR050198">
    <property type="entry name" value="Non-receptor_tyrosine_kinases"/>
</dbReference>
<dbReference type="Pfam" id="PF07714">
    <property type="entry name" value="PK_Tyr_Ser-Thr"/>
    <property type="match status" value="1"/>
</dbReference>
<dbReference type="Gene3D" id="3.30.505.10">
    <property type="entry name" value="SH2 domain"/>
    <property type="match status" value="1"/>
</dbReference>
<evidence type="ECO:0000313" key="17">
    <source>
        <dbReference type="EMBL" id="KAK6180516.1"/>
    </source>
</evidence>
<dbReference type="PROSITE" id="PS50001">
    <property type="entry name" value="SH2"/>
    <property type="match status" value="1"/>
</dbReference>
<dbReference type="SMART" id="SM00219">
    <property type="entry name" value="TyrKc"/>
    <property type="match status" value="1"/>
</dbReference>
<dbReference type="InterPro" id="IPR036028">
    <property type="entry name" value="SH3-like_dom_sf"/>
</dbReference>
<dbReference type="Gene3D" id="2.30.30.40">
    <property type="entry name" value="SH3 Domains"/>
    <property type="match status" value="1"/>
</dbReference>
<evidence type="ECO:0000259" key="16">
    <source>
        <dbReference type="PROSITE" id="PS50011"/>
    </source>
</evidence>
<name>A0AAN8JQA7_PATCE</name>
<evidence type="ECO:0000256" key="4">
    <source>
        <dbReference type="ARBA" id="ARBA00022777"/>
    </source>
</evidence>
<keyword evidence="1 10" id="KW-0728">SH3 domain</keyword>
<dbReference type="InterPro" id="IPR036860">
    <property type="entry name" value="SH2_dom_sf"/>
</dbReference>
<dbReference type="Proteomes" id="UP001347796">
    <property type="component" value="Unassembled WGS sequence"/>
</dbReference>
<dbReference type="GO" id="GO:0004715">
    <property type="term" value="F:non-membrane spanning protein tyrosine kinase activity"/>
    <property type="evidence" value="ECO:0007669"/>
    <property type="project" value="UniProtKB-EC"/>
</dbReference>
<evidence type="ECO:0000259" key="14">
    <source>
        <dbReference type="PROSITE" id="PS50001"/>
    </source>
</evidence>
<dbReference type="PRINTS" id="PR00109">
    <property type="entry name" value="TYRKINASE"/>
</dbReference>
<dbReference type="Pfam" id="PF00018">
    <property type="entry name" value="SH3_1"/>
    <property type="match status" value="1"/>
</dbReference>
<proteinExistence type="inferred from homology"/>
<dbReference type="SUPFAM" id="SSF56112">
    <property type="entry name" value="Protein kinase-like (PK-like)"/>
    <property type="match status" value="1"/>
</dbReference>
<keyword evidence="4 12" id="KW-0418">Kinase</keyword>
<dbReference type="EC" id="2.7.10.2" evidence="12"/>
<evidence type="ECO:0000259" key="15">
    <source>
        <dbReference type="PROSITE" id="PS50002"/>
    </source>
</evidence>